<dbReference type="GO" id="GO:0006950">
    <property type="term" value="P:response to stress"/>
    <property type="evidence" value="ECO:0007669"/>
    <property type="project" value="UniProtKB-ARBA"/>
</dbReference>
<dbReference type="GO" id="GO:0004713">
    <property type="term" value="F:protein tyrosine kinase activity"/>
    <property type="evidence" value="ECO:0007669"/>
    <property type="project" value="UniProtKB-KW"/>
</dbReference>
<keyword evidence="5 17" id="KW-0418">Kinase</keyword>
<dbReference type="PANTHER" id="PTHR47238:SF2">
    <property type="entry name" value="DUAL SPECIFICITY MITOGEN-ACTIVATED PROTEIN KINASE KINASE HEMIPTEROUS"/>
    <property type="match status" value="1"/>
</dbReference>
<dbReference type="FunFam" id="3.30.200.20:FF:000040">
    <property type="entry name" value="Dual specificity mitogen-activated protein kinase kinase"/>
    <property type="match status" value="1"/>
</dbReference>
<evidence type="ECO:0000256" key="15">
    <source>
        <dbReference type="SAM" id="MobiDB-lite"/>
    </source>
</evidence>
<dbReference type="GO" id="GO:0005524">
    <property type="term" value="F:ATP binding"/>
    <property type="evidence" value="ECO:0007669"/>
    <property type="project" value="UniProtKB-UniRule"/>
</dbReference>
<keyword evidence="7" id="KW-0829">Tyrosine-protein kinase</keyword>
<evidence type="ECO:0000256" key="14">
    <source>
        <dbReference type="RuleBase" id="RU000304"/>
    </source>
</evidence>
<evidence type="ECO:0000256" key="4">
    <source>
        <dbReference type="ARBA" id="ARBA00022741"/>
    </source>
</evidence>
<dbReference type="FunFam" id="1.10.510.10:FF:000432">
    <property type="entry name" value="mitogen-activated protein kinase kinase 3"/>
    <property type="match status" value="1"/>
</dbReference>
<dbReference type="GO" id="GO:0043068">
    <property type="term" value="P:positive regulation of programmed cell death"/>
    <property type="evidence" value="ECO:0007669"/>
    <property type="project" value="UniProtKB-ARBA"/>
</dbReference>
<feature type="domain" description="Protein kinase" evidence="16">
    <location>
        <begin position="101"/>
        <end position="358"/>
    </location>
</feature>
<dbReference type="EMBL" id="GGYP01005649">
    <property type="protein sequence ID" value="MDE50420.1"/>
    <property type="molecule type" value="Transcribed_RNA"/>
</dbReference>
<proteinExistence type="inferred from homology"/>
<feature type="binding site" evidence="13">
    <location>
        <position position="130"/>
    </location>
    <ligand>
        <name>ATP</name>
        <dbReference type="ChEBI" id="CHEBI:30616"/>
    </ligand>
</feature>
<feature type="region of interest" description="Disordered" evidence="15">
    <location>
        <begin position="1"/>
        <end position="45"/>
    </location>
</feature>
<dbReference type="PROSITE" id="PS50011">
    <property type="entry name" value="PROTEIN_KINASE_DOM"/>
    <property type="match status" value="1"/>
</dbReference>
<evidence type="ECO:0000256" key="8">
    <source>
        <dbReference type="ARBA" id="ARBA00038035"/>
    </source>
</evidence>
<evidence type="ECO:0000256" key="9">
    <source>
        <dbReference type="ARBA" id="ARBA00038999"/>
    </source>
</evidence>
<evidence type="ECO:0000256" key="2">
    <source>
        <dbReference type="ARBA" id="ARBA00022553"/>
    </source>
</evidence>
<evidence type="ECO:0000256" key="10">
    <source>
        <dbReference type="ARBA" id="ARBA00049014"/>
    </source>
</evidence>
<keyword evidence="1 14" id="KW-0723">Serine/threonine-protein kinase</keyword>
<comment type="catalytic activity">
    <reaction evidence="10">
        <text>L-seryl-[protein] + ATP = O-phospho-L-seryl-[protein] + ADP + H(+)</text>
        <dbReference type="Rhea" id="RHEA:17989"/>
        <dbReference type="Rhea" id="RHEA-COMP:9863"/>
        <dbReference type="Rhea" id="RHEA-COMP:11604"/>
        <dbReference type="ChEBI" id="CHEBI:15378"/>
        <dbReference type="ChEBI" id="CHEBI:29999"/>
        <dbReference type="ChEBI" id="CHEBI:30616"/>
        <dbReference type="ChEBI" id="CHEBI:83421"/>
        <dbReference type="ChEBI" id="CHEBI:456216"/>
        <dbReference type="EC" id="2.7.12.2"/>
    </reaction>
</comment>
<gene>
    <name evidence="17" type="primary">MAP2K7</name>
    <name evidence="17" type="ORF">g.20447</name>
</gene>
<reference evidence="17" key="1">
    <citation type="submission" date="2018-10" db="EMBL/GenBank/DDBJ databases">
        <title>Transcriptome assembly of Aceria tosichella (Wheat curl mite) Type 2.</title>
        <authorList>
            <person name="Scully E.D."/>
            <person name="Geib S.M."/>
            <person name="Palmer N.A."/>
            <person name="Gupta A.K."/>
            <person name="Sarath G."/>
            <person name="Tatineni S."/>
        </authorList>
    </citation>
    <scope>NUCLEOTIDE SEQUENCE</scope>
    <source>
        <strain evidence="17">LincolnNE</strain>
    </source>
</reference>
<keyword evidence="4 13" id="KW-0547">Nucleotide-binding</keyword>
<evidence type="ECO:0000256" key="1">
    <source>
        <dbReference type="ARBA" id="ARBA00022527"/>
    </source>
</evidence>
<evidence type="ECO:0000256" key="12">
    <source>
        <dbReference type="ARBA" id="ARBA00051693"/>
    </source>
</evidence>
<dbReference type="InterPro" id="IPR011009">
    <property type="entry name" value="Kinase-like_dom_sf"/>
</dbReference>
<evidence type="ECO:0000256" key="13">
    <source>
        <dbReference type="PROSITE-ProRule" id="PRU10141"/>
    </source>
</evidence>
<dbReference type="SUPFAM" id="SSF56112">
    <property type="entry name" value="Protein kinase-like (PK-like)"/>
    <property type="match status" value="1"/>
</dbReference>
<comment type="similarity">
    <text evidence="8">Belongs to the protein kinase superfamily. STE Ser/Thr protein kinase family. MAP kinase kinase subfamily.</text>
</comment>
<dbReference type="PANTHER" id="PTHR47238">
    <property type="entry name" value="MITOGEN-ACTIVATED PROTEIN KINASE KINASE 5"/>
    <property type="match status" value="1"/>
</dbReference>
<keyword evidence="3" id="KW-0808">Transferase</keyword>
<sequence length="372" mass="42792">MSQSDRDMQAWPRTRMRLDQLARELSTIDSPPQQPQPPRSISDDDTFASRITNLNRNREQSQSQQTNSVNRRLSSEFEKNKFFVSPNEPPITTTLQPEEVFEELDLLGTGSGGCVLKMRHKPSGKICAVKQMRRTLNEEENKRIYMDLQVVLQCECDNIVRCCGYFIKEAEVWICMELMTTCFDKLLRSRERRPLPEKFIGAIAASAVKALYYLKEKHNIIHRDVKPSNILIDDLGQIKLCDFGISGRLIDSIAKTKAAGCIAYMAPERIDLSYTSYDIRADVWSLGVTLYELATGESPYAQFKTDFDILVNIVAKSPPSLPRDREFSEELIDFISVCLTKDFRQRPKYKQLMEHDFIKRHKDTVVSLSELD</sequence>
<comment type="catalytic activity">
    <reaction evidence="11">
        <text>L-threonyl-[protein] + ATP = O-phospho-L-threonyl-[protein] + ADP + H(+)</text>
        <dbReference type="Rhea" id="RHEA:46608"/>
        <dbReference type="Rhea" id="RHEA-COMP:11060"/>
        <dbReference type="Rhea" id="RHEA-COMP:11605"/>
        <dbReference type="ChEBI" id="CHEBI:15378"/>
        <dbReference type="ChEBI" id="CHEBI:30013"/>
        <dbReference type="ChEBI" id="CHEBI:30616"/>
        <dbReference type="ChEBI" id="CHEBI:61977"/>
        <dbReference type="ChEBI" id="CHEBI:456216"/>
        <dbReference type="EC" id="2.7.12.2"/>
    </reaction>
</comment>
<dbReference type="Gene3D" id="1.10.510.10">
    <property type="entry name" value="Transferase(Phosphotransferase) domain 1"/>
    <property type="match status" value="1"/>
</dbReference>
<keyword evidence="2" id="KW-0597">Phosphoprotein</keyword>
<evidence type="ECO:0000256" key="3">
    <source>
        <dbReference type="ARBA" id="ARBA00022679"/>
    </source>
</evidence>
<accession>A0A6G1SKH9</accession>
<organism evidence="17">
    <name type="scientific">Aceria tosichella</name>
    <name type="common">wheat curl mite</name>
    <dbReference type="NCBI Taxonomy" id="561515"/>
    <lineage>
        <taxon>Eukaryota</taxon>
        <taxon>Metazoa</taxon>
        <taxon>Ecdysozoa</taxon>
        <taxon>Arthropoda</taxon>
        <taxon>Chelicerata</taxon>
        <taxon>Arachnida</taxon>
        <taxon>Acari</taxon>
        <taxon>Acariformes</taxon>
        <taxon>Trombidiformes</taxon>
        <taxon>Prostigmata</taxon>
        <taxon>Eupodina</taxon>
        <taxon>Eriophyoidea</taxon>
        <taxon>Eriophyidae</taxon>
        <taxon>Eriophyinae</taxon>
        <taxon>Aceriini</taxon>
        <taxon>Aceria</taxon>
    </lineage>
</organism>
<dbReference type="EC" id="2.7.12.2" evidence="9"/>
<evidence type="ECO:0000256" key="11">
    <source>
        <dbReference type="ARBA" id="ARBA00049299"/>
    </source>
</evidence>
<evidence type="ECO:0000256" key="5">
    <source>
        <dbReference type="ARBA" id="ARBA00022777"/>
    </source>
</evidence>
<evidence type="ECO:0000313" key="17">
    <source>
        <dbReference type="EMBL" id="MDE50420.1"/>
    </source>
</evidence>
<dbReference type="GO" id="GO:0010508">
    <property type="term" value="P:positive regulation of autophagy"/>
    <property type="evidence" value="ECO:0007669"/>
    <property type="project" value="UniProtKB-ARBA"/>
</dbReference>
<evidence type="ECO:0000256" key="6">
    <source>
        <dbReference type="ARBA" id="ARBA00022840"/>
    </source>
</evidence>
<evidence type="ECO:0000256" key="7">
    <source>
        <dbReference type="ARBA" id="ARBA00023137"/>
    </source>
</evidence>
<dbReference type="InterPro" id="IPR008271">
    <property type="entry name" value="Ser/Thr_kinase_AS"/>
</dbReference>
<dbReference type="Pfam" id="PF00069">
    <property type="entry name" value="Pkinase"/>
    <property type="match status" value="1"/>
</dbReference>
<dbReference type="GO" id="GO:0004708">
    <property type="term" value="F:MAP kinase kinase activity"/>
    <property type="evidence" value="ECO:0007669"/>
    <property type="project" value="UniProtKB-EC"/>
</dbReference>
<protein>
    <recommendedName>
        <fullName evidence="9">mitogen-activated protein kinase kinase</fullName>
        <ecNumber evidence="9">2.7.12.2</ecNumber>
    </recommendedName>
</protein>
<comment type="catalytic activity">
    <reaction evidence="12">
        <text>L-tyrosyl-[protein] + ATP = O-phospho-L-tyrosyl-[protein] + ADP + H(+)</text>
        <dbReference type="Rhea" id="RHEA:10596"/>
        <dbReference type="Rhea" id="RHEA-COMP:10136"/>
        <dbReference type="Rhea" id="RHEA-COMP:20101"/>
        <dbReference type="ChEBI" id="CHEBI:15378"/>
        <dbReference type="ChEBI" id="CHEBI:30616"/>
        <dbReference type="ChEBI" id="CHEBI:46858"/>
        <dbReference type="ChEBI" id="CHEBI:61978"/>
        <dbReference type="ChEBI" id="CHEBI:456216"/>
        <dbReference type="EC" id="2.7.12.2"/>
    </reaction>
</comment>
<evidence type="ECO:0000259" key="16">
    <source>
        <dbReference type="PROSITE" id="PS50011"/>
    </source>
</evidence>
<dbReference type="AlphaFoldDB" id="A0A6G1SKH9"/>
<dbReference type="PROSITE" id="PS00108">
    <property type="entry name" value="PROTEIN_KINASE_ST"/>
    <property type="match status" value="1"/>
</dbReference>
<dbReference type="InterPro" id="IPR017441">
    <property type="entry name" value="Protein_kinase_ATP_BS"/>
</dbReference>
<keyword evidence="6 13" id="KW-0067">ATP-binding</keyword>
<dbReference type="InterPro" id="IPR000719">
    <property type="entry name" value="Prot_kinase_dom"/>
</dbReference>
<dbReference type="PROSITE" id="PS00107">
    <property type="entry name" value="PROTEIN_KINASE_ATP"/>
    <property type="match status" value="1"/>
</dbReference>
<dbReference type="Gene3D" id="3.30.200.20">
    <property type="entry name" value="Phosphorylase Kinase, domain 1"/>
    <property type="match status" value="1"/>
</dbReference>
<name>A0A6G1SKH9_9ACAR</name>
<dbReference type="SMART" id="SM00220">
    <property type="entry name" value="S_TKc"/>
    <property type="match status" value="1"/>
</dbReference>
<dbReference type="InterPro" id="IPR052468">
    <property type="entry name" value="Dual_spec_MAPK_kinase"/>
</dbReference>
<dbReference type="GO" id="GO:0004674">
    <property type="term" value="F:protein serine/threonine kinase activity"/>
    <property type="evidence" value="ECO:0007669"/>
    <property type="project" value="UniProtKB-KW"/>
</dbReference>